<accession>A0A182E5A6</accession>
<dbReference type="AlphaFoldDB" id="A0A182E5A6"/>
<evidence type="ECO:0000256" key="3">
    <source>
        <dbReference type="ARBA" id="ARBA00023013"/>
    </source>
</evidence>
<sequence length="75" mass="8133">MGEMDDAPQGSCKSGTNEEEQMQNFMNSGRSGRRNAIPEVDIQEVDPDAAKLAERLSSMNTDSHDDTAGKKDTVS</sequence>
<protein>
    <submittedName>
        <fullName evidence="7">cAMP-dependent protein kinase inhibitor beta</fullName>
    </submittedName>
</protein>
<dbReference type="OrthoDB" id="8556393at2759"/>
<evidence type="ECO:0000313" key="7">
    <source>
        <dbReference type="WBParaSite" id="nOo.2.0.1.t03183-RA"/>
    </source>
</evidence>
<dbReference type="WBParaSite" id="nOo.2.0.1.t03183-RA">
    <property type="protein sequence ID" value="nOo.2.0.1.t03183-RA"/>
    <property type="gene ID" value="nOo.2.0.1.g03183"/>
</dbReference>
<keyword evidence="3" id="KW-0649">Protein kinase inhibitor</keyword>
<name>A0A182E5A6_ONCOC</name>
<reference evidence="7" key="1">
    <citation type="submission" date="2016-06" db="UniProtKB">
        <authorList>
            <consortium name="WormBaseParasite"/>
        </authorList>
    </citation>
    <scope>IDENTIFICATION</scope>
</reference>
<feature type="region of interest" description="Disordered" evidence="4">
    <location>
        <begin position="1"/>
        <end position="75"/>
    </location>
</feature>
<evidence type="ECO:0000256" key="2">
    <source>
        <dbReference type="ARBA" id="ARBA00006393"/>
    </source>
</evidence>
<dbReference type="InterPro" id="IPR004171">
    <property type="entry name" value="cAMP_dep_PKI"/>
</dbReference>
<dbReference type="Proteomes" id="UP000271087">
    <property type="component" value="Unassembled WGS sequence"/>
</dbReference>
<evidence type="ECO:0000313" key="6">
    <source>
        <dbReference type="Proteomes" id="UP000271087"/>
    </source>
</evidence>
<feature type="compositionally biased region" description="Basic and acidic residues" evidence="4">
    <location>
        <begin position="62"/>
        <end position="75"/>
    </location>
</feature>
<evidence type="ECO:0000256" key="1">
    <source>
        <dbReference type="ARBA" id="ARBA00002844"/>
    </source>
</evidence>
<comment type="function">
    <text evidence="1">Extremely potent competitive inhibitor of cAMP-dependent protein kinase activity, this protein interacts with the catalytic subunit of the enzyme after the cAMP-induced dissociation of its regulatory chains.</text>
</comment>
<dbReference type="GO" id="GO:0004862">
    <property type="term" value="F:cAMP-dependent protein kinase inhibitor activity"/>
    <property type="evidence" value="ECO:0007669"/>
    <property type="project" value="InterPro"/>
</dbReference>
<gene>
    <name evidence="5" type="ORF">NOO_LOCUS3183</name>
</gene>
<reference evidence="5 6" key="2">
    <citation type="submission" date="2018-08" db="EMBL/GenBank/DDBJ databases">
        <authorList>
            <person name="Laetsch R D."/>
            <person name="Stevens L."/>
            <person name="Kumar S."/>
            <person name="Blaxter L. M."/>
        </authorList>
    </citation>
    <scope>NUCLEOTIDE SEQUENCE [LARGE SCALE GENOMIC DNA]</scope>
</reference>
<organism evidence="7">
    <name type="scientific">Onchocerca ochengi</name>
    <name type="common">Filarial nematode worm</name>
    <dbReference type="NCBI Taxonomy" id="42157"/>
    <lineage>
        <taxon>Eukaryota</taxon>
        <taxon>Metazoa</taxon>
        <taxon>Ecdysozoa</taxon>
        <taxon>Nematoda</taxon>
        <taxon>Chromadorea</taxon>
        <taxon>Rhabditida</taxon>
        <taxon>Spirurina</taxon>
        <taxon>Spiruromorpha</taxon>
        <taxon>Filarioidea</taxon>
        <taxon>Onchocercidae</taxon>
        <taxon>Onchocerca</taxon>
    </lineage>
</organism>
<proteinExistence type="inferred from homology"/>
<evidence type="ECO:0000256" key="4">
    <source>
        <dbReference type="SAM" id="MobiDB-lite"/>
    </source>
</evidence>
<keyword evidence="6" id="KW-1185">Reference proteome</keyword>
<dbReference type="EMBL" id="UYRW01000583">
    <property type="protein sequence ID" value="VDK68248.1"/>
    <property type="molecule type" value="Genomic_DNA"/>
</dbReference>
<dbReference type="Pfam" id="PF02827">
    <property type="entry name" value="PKI"/>
    <property type="match status" value="1"/>
</dbReference>
<evidence type="ECO:0000313" key="5">
    <source>
        <dbReference type="EMBL" id="VDK68248.1"/>
    </source>
</evidence>
<comment type="similarity">
    <text evidence="2">Belongs to the PKI family.</text>
</comment>